<proteinExistence type="predicted"/>
<dbReference type="Proteomes" id="UP001549145">
    <property type="component" value="Unassembled WGS sequence"/>
</dbReference>
<protein>
    <submittedName>
        <fullName evidence="1">Uncharacterized protein</fullName>
    </submittedName>
</protein>
<evidence type="ECO:0000313" key="2">
    <source>
        <dbReference type="Proteomes" id="UP001549145"/>
    </source>
</evidence>
<dbReference type="EMBL" id="JBEPMM010000019">
    <property type="protein sequence ID" value="MET3694844.1"/>
    <property type="molecule type" value="Genomic_DNA"/>
</dbReference>
<keyword evidence="2" id="KW-1185">Reference proteome</keyword>
<sequence>MILRYPRIWGGTEWQDYAFRLVQLRHGAVNVQRVPDKVRGDGGLEFFTTDGCLIQCYAPEETVDTAKASSRMKGKATRDLPKLQTNCELIETLLNGVKVKRWLLLCPFLDDKSVIAHVRKKGSEVAAKGLSFLDASFQALVHSQEDFATQIDVLRNQTVGPPIVVPETDQEIVKRAATSSASETLLRKLSHAFPGASPEILEQKKVQFIRSLIHHENTLNALRLDHPTIWEQAYRTIAAEEKHLLLVGASGNAPREQLVGSLDRISEGIKQDLPTLSHAMKQDLSHGALSDWLMRCPLDFN</sequence>
<accession>A0ABV2LB53</accession>
<dbReference type="RefSeq" id="WP_238280912.1">
    <property type="nucleotide sequence ID" value="NZ_BPQL01000105.1"/>
</dbReference>
<comment type="caution">
    <text evidence="1">The sequence shown here is derived from an EMBL/GenBank/DDBJ whole genome shotgun (WGS) entry which is preliminary data.</text>
</comment>
<organism evidence="1 2">
    <name type="scientific">Methylobacterium goesingense</name>
    <dbReference type="NCBI Taxonomy" id="243690"/>
    <lineage>
        <taxon>Bacteria</taxon>
        <taxon>Pseudomonadati</taxon>
        <taxon>Pseudomonadota</taxon>
        <taxon>Alphaproteobacteria</taxon>
        <taxon>Hyphomicrobiales</taxon>
        <taxon>Methylobacteriaceae</taxon>
        <taxon>Methylobacterium</taxon>
    </lineage>
</organism>
<evidence type="ECO:0000313" key="1">
    <source>
        <dbReference type="EMBL" id="MET3694844.1"/>
    </source>
</evidence>
<reference evidence="1 2" key="1">
    <citation type="submission" date="2024-06" db="EMBL/GenBank/DDBJ databases">
        <title>Genomic Encyclopedia of Type Strains, Phase IV (KMG-IV): sequencing the most valuable type-strain genomes for metagenomic binning, comparative biology and taxonomic classification.</title>
        <authorList>
            <person name="Goeker M."/>
        </authorList>
    </citation>
    <scope>NUCLEOTIDE SEQUENCE [LARGE SCALE GENOMIC DNA]</scope>
    <source>
        <strain evidence="1 2">DSM 21331</strain>
    </source>
</reference>
<name>A0ABV2LB53_9HYPH</name>
<gene>
    <name evidence="1" type="ORF">ABID43_004407</name>
</gene>